<evidence type="ECO:0000313" key="12">
    <source>
        <dbReference type="Proteomes" id="UP000464954"/>
    </source>
</evidence>
<dbReference type="Proteomes" id="UP000464954">
    <property type="component" value="Chromosome"/>
</dbReference>
<evidence type="ECO:0000256" key="5">
    <source>
        <dbReference type="ARBA" id="ARBA00022842"/>
    </source>
</evidence>
<feature type="binding site" evidence="10">
    <location>
        <position position="206"/>
    </location>
    <ligand>
        <name>Mn(2+)</name>
        <dbReference type="ChEBI" id="CHEBI:29035"/>
    </ligand>
</feature>
<keyword evidence="8 10" id="KW-0464">Manganese</keyword>
<comment type="subunit">
    <text evidence="9 10">Homodimer, forms a heterotetramer with a Cas2 homodimer.</text>
</comment>
<dbReference type="NCBIfam" id="TIGR00287">
    <property type="entry name" value="cas1"/>
    <property type="match status" value="1"/>
</dbReference>
<evidence type="ECO:0000256" key="9">
    <source>
        <dbReference type="ARBA" id="ARBA00038592"/>
    </source>
</evidence>
<keyword evidence="3 10" id="KW-0255">Endonuclease</keyword>
<feature type="binding site" evidence="10">
    <location>
        <position position="221"/>
    </location>
    <ligand>
        <name>Mn(2+)</name>
        <dbReference type="ChEBI" id="CHEBI:29035"/>
    </ligand>
</feature>
<comment type="function">
    <text evidence="10">CRISPR (clustered regularly interspaced short palindromic repeat), is an adaptive immune system that provides protection against mobile genetic elements (viruses, transposable elements and conjugative plasmids). CRISPR clusters contain spacers, sequences complementary to antecedent mobile elements, and target invading nucleic acids. CRISPR clusters are transcribed and processed into CRISPR RNA (crRNA). Acts as a dsDNA endonuclease. Involved in the integration of spacer DNA into the CRISPR cassette.</text>
</comment>
<dbReference type="GO" id="GO:0051607">
    <property type="term" value="P:defense response to virus"/>
    <property type="evidence" value="ECO:0007669"/>
    <property type="project" value="UniProtKB-UniRule"/>
</dbReference>
<name>A0A6P1MC59_9BACT</name>
<keyword evidence="5 10" id="KW-0460">Magnesium</keyword>
<protein>
    <recommendedName>
        <fullName evidence="10">CRISPR-associated endonuclease Cas1</fullName>
        <ecNumber evidence="10">3.1.-.-</ecNumber>
    </recommendedName>
</protein>
<dbReference type="EMBL" id="CP047593">
    <property type="protein sequence ID" value="QHI70693.1"/>
    <property type="molecule type" value="Genomic_DNA"/>
</dbReference>
<keyword evidence="1 10" id="KW-0540">Nuclease</keyword>
<keyword evidence="7 10" id="KW-0238">DNA-binding</keyword>
<dbReference type="RefSeq" id="WP_160629865.1">
    <property type="nucleotide sequence ID" value="NZ_CP047593.1"/>
</dbReference>
<dbReference type="InterPro" id="IPR042211">
    <property type="entry name" value="CRISPR-assoc_Cas1_N"/>
</dbReference>
<dbReference type="KEGG" id="taer:GT409_15015"/>
<feature type="binding site" evidence="10">
    <location>
        <position position="149"/>
    </location>
    <ligand>
        <name>Mn(2+)</name>
        <dbReference type="ChEBI" id="CHEBI:29035"/>
    </ligand>
</feature>
<comment type="cofactor">
    <cofactor evidence="10">
        <name>Mg(2+)</name>
        <dbReference type="ChEBI" id="CHEBI:18420"/>
    </cofactor>
    <cofactor evidence="10">
        <name>Mn(2+)</name>
        <dbReference type="ChEBI" id="CHEBI:29035"/>
    </cofactor>
</comment>
<proteinExistence type="inferred from homology"/>
<evidence type="ECO:0000313" key="11">
    <source>
        <dbReference type="EMBL" id="QHI70693.1"/>
    </source>
</evidence>
<dbReference type="GO" id="GO:0003677">
    <property type="term" value="F:DNA binding"/>
    <property type="evidence" value="ECO:0007669"/>
    <property type="project" value="UniProtKB-KW"/>
</dbReference>
<dbReference type="GO" id="GO:0046872">
    <property type="term" value="F:metal ion binding"/>
    <property type="evidence" value="ECO:0007669"/>
    <property type="project" value="UniProtKB-UniRule"/>
</dbReference>
<dbReference type="EC" id="3.1.-.-" evidence="10"/>
<dbReference type="PANTHER" id="PTHR34353">
    <property type="entry name" value="CRISPR-ASSOCIATED ENDONUCLEASE CAS1 1"/>
    <property type="match status" value="1"/>
</dbReference>
<dbReference type="InterPro" id="IPR019855">
    <property type="entry name" value="CRISPR-assoc_Cas1_NMENI"/>
</dbReference>
<dbReference type="InterPro" id="IPR042206">
    <property type="entry name" value="CRISPR-assoc_Cas1_C"/>
</dbReference>
<evidence type="ECO:0000256" key="3">
    <source>
        <dbReference type="ARBA" id="ARBA00022759"/>
    </source>
</evidence>
<sequence>MLKRTVCFESSAHLSFKNGQLVYTPKPEGEVRTVPVEDIGFVVLDNHSITLSLRLIEELTANNAAIVFCDKLHHPAAMSVPFDGNTTHAETLAAQLEMSEPLKKQLWKQTVEMKIKNQAAMLERTGSGGVEALRRYAASVKSGDADNREGAAARIYWQNLFGDNFRRERFGGAPNHLLNYVYAILRAAVARSLVGSGLYPAIGIHHHNKYNAYALADDVMEPYRPYADDIVYNIWKETEEPIEELTREHKQQLLKLLASDVHLTNTLRPLMVGLSTTTASLARCVGGTQKKVDYPVMKAVQNVGGAA</sequence>
<evidence type="ECO:0000256" key="10">
    <source>
        <dbReference type="HAMAP-Rule" id="MF_01470"/>
    </source>
</evidence>
<dbReference type="NCBIfam" id="TIGR03639">
    <property type="entry name" value="cas1_NMENI"/>
    <property type="match status" value="1"/>
</dbReference>
<evidence type="ECO:0000256" key="1">
    <source>
        <dbReference type="ARBA" id="ARBA00022722"/>
    </source>
</evidence>
<dbReference type="InterPro" id="IPR002729">
    <property type="entry name" value="CRISPR-assoc_Cas1"/>
</dbReference>
<dbReference type="GO" id="GO:0016787">
    <property type="term" value="F:hydrolase activity"/>
    <property type="evidence" value="ECO:0007669"/>
    <property type="project" value="UniProtKB-KW"/>
</dbReference>
<dbReference type="HAMAP" id="MF_01470">
    <property type="entry name" value="Cas1"/>
    <property type="match status" value="1"/>
</dbReference>
<comment type="similarity">
    <text evidence="10">Belongs to the CRISPR-associated endonuclease Cas1 family.</text>
</comment>
<keyword evidence="2 10" id="KW-0479">Metal-binding</keyword>
<gene>
    <name evidence="10 11" type="primary">cas1</name>
    <name evidence="11" type="ORF">GT409_15015</name>
</gene>
<dbReference type="Pfam" id="PF01867">
    <property type="entry name" value="Cas_Cas1"/>
    <property type="match status" value="1"/>
</dbReference>
<keyword evidence="4 10" id="KW-0378">Hydrolase</keyword>
<accession>A0A6P1MC59</accession>
<evidence type="ECO:0000256" key="6">
    <source>
        <dbReference type="ARBA" id="ARBA00023118"/>
    </source>
</evidence>
<evidence type="ECO:0000256" key="2">
    <source>
        <dbReference type="ARBA" id="ARBA00022723"/>
    </source>
</evidence>
<dbReference type="Gene3D" id="1.20.120.920">
    <property type="entry name" value="CRISPR-associated endonuclease Cas1, C-terminal domain"/>
    <property type="match status" value="1"/>
</dbReference>
<keyword evidence="6 10" id="KW-0051">Antiviral defense</keyword>
<evidence type="ECO:0000256" key="4">
    <source>
        <dbReference type="ARBA" id="ARBA00022801"/>
    </source>
</evidence>
<dbReference type="GO" id="GO:0043571">
    <property type="term" value="P:maintenance of CRISPR repeat elements"/>
    <property type="evidence" value="ECO:0007669"/>
    <property type="project" value="UniProtKB-UniRule"/>
</dbReference>
<dbReference type="GO" id="GO:0004520">
    <property type="term" value="F:DNA endonuclease activity"/>
    <property type="evidence" value="ECO:0007669"/>
    <property type="project" value="InterPro"/>
</dbReference>
<evidence type="ECO:0000256" key="8">
    <source>
        <dbReference type="ARBA" id="ARBA00023211"/>
    </source>
</evidence>
<evidence type="ECO:0000256" key="7">
    <source>
        <dbReference type="ARBA" id="ARBA00023125"/>
    </source>
</evidence>
<dbReference type="AlphaFoldDB" id="A0A6P1MC59"/>
<dbReference type="PANTHER" id="PTHR34353:SF2">
    <property type="entry name" value="CRISPR-ASSOCIATED ENDONUCLEASE CAS1 1"/>
    <property type="match status" value="1"/>
</dbReference>
<organism evidence="11 12">
    <name type="scientific">Tichowtungia aerotolerans</name>
    <dbReference type="NCBI Taxonomy" id="2697043"/>
    <lineage>
        <taxon>Bacteria</taxon>
        <taxon>Pseudomonadati</taxon>
        <taxon>Kiritimatiellota</taxon>
        <taxon>Tichowtungiia</taxon>
        <taxon>Tichowtungiales</taxon>
        <taxon>Tichowtungiaceae</taxon>
        <taxon>Tichowtungia</taxon>
    </lineage>
</organism>
<reference evidence="11 12" key="1">
    <citation type="submission" date="2020-01" db="EMBL/GenBank/DDBJ databases">
        <title>Ponticoccus aerotolerans gen. nov., sp. nov., an anaerobic bacterium and proposal of Ponticoccusceae fam. nov., Ponticoccusles ord. nov. and Ponticoccuse classis nov. in the phylum Kiritimatiellaeota.</title>
        <authorList>
            <person name="Zhou L.Y."/>
            <person name="Du Z.J."/>
        </authorList>
    </citation>
    <scope>NUCLEOTIDE SEQUENCE [LARGE SCALE GENOMIC DNA]</scope>
    <source>
        <strain evidence="11 12">S-5007</strain>
    </source>
</reference>
<dbReference type="InterPro" id="IPR050646">
    <property type="entry name" value="Cas1"/>
</dbReference>
<keyword evidence="12" id="KW-1185">Reference proteome</keyword>
<dbReference type="Gene3D" id="3.100.10.20">
    <property type="entry name" value="CRISPR-associated endonuclease Cas1, N-terminal domain"/>
    <property type="match status" value="1"/>
</dbReference>